<dbReference type="AlphaFoldDB" id="A0AAT9FL20"/>
<gene>
    <name evidence="2" type="ORF">NT6N_18420</name>
</gene>
<reference evidence="2" key="1">
    <citation type="submission" date="2024-07" db="EMBL/GenBank/DDBJ databases">
        <title>Complete genome sequence of Verrucomicrobiaceae bacterium NT6N.</title>
        <authorList>
            <person name="Huang C."/>
            <person name="Takami H."/>
            <person name="Hamasaki K."/>
        </authorList>
    </citation>
    <scope>NUCLEOTIDE SEQUENCE</scope>
    <source>
        <strain evidence="2">NT6N</strain>
    </source>
</reference>
<proteinExistence type="predicted"/>
<keyword evidence="1" id="KW-0812">Transmembrane</keyword>
<evidence type="ECO:0008006" key="3">
    <source>
        <dbReference type="Google" id="ProtNLM"/>
    </source>
</evidence>
<keyword evidence="1" id="KW-0472">Membrane</keyword>
<dbReference type="EMBL" id="AP026866">
    <property type="protein sequence ID" value="BDS06802.1"/>
    <property type="molecule type" value="Genomic_DNA"/>
</dbReference>
<dbReference type="KEGG" id="osu:NT6N_18420"/>
<keyword evidence="1" id="KW-1133">Transmembrane helix</keyword>
<feature type="transmembrane region" description="Helical" evidence="1">
    <location>
        <begin position="175"/>
        <end position="195"/>
    </location>
</feature>
<evidence type="ECO:0000256" key="1">
    <source>
        <dbReference type="SAM" id="Phobius"/>
    </source>
</evidence>
<feature type="transmembrane region" description="Helical" evidence="1">
    <location>
        <begin position="7"/>
        <end position="27"/>
    </location>
</feature>
<sequence>MHPYEKIPLNVAGYVLAAWLIGLHVWMLMKPEDSKTFLQKLPRNRVLGPWLMGIGMTWFWLLIAPDRLGIFSYLQMDLGEFDRAKPILRILVPIAAYGMIVHVKEFLTVRAIGLLALMVAAPLLYAAYLKEPTSRLLIPIFAYIIIFKGLFWVGMPYTMRDAITWATKTDGRYRALTLGGLAYGVAVLACSVIWWK</sequence>
<accession>A0AAT9FL20</accession>
<feature type="transmembrane region" description="Helical" evidence="1">
    <location>
        <begin position="136"/>
        <end position="155"/>
    </location>
</feature>
<protein>
    <recommendedName>
        <fullName evidence="3">NnrU domain-containing protein</fullName>
    </recommendedName>
</protein>
<feature type="transmembrane region" description="Helical" evidence="1">
    <location>
        <begin position="109"/>
        <end position="129"/>
    </location>
</feature>
<feature type="transmembrane region" description="Helical" evidence="1">
    <location>
        <begin position="47"/>
        <end position="65"/>
    </location>
</feature>
<name>A0AAT9FL20_9BACT</name>
<evidence type="ECO:0000313" key="2">
    <source>
        <dbReference type="EMBL" id="BDS06802.1"/>
    </source>
</evidence>
<organism evidence="2">
    <name type="scientific">Oceaniferula spumae</name>
    <dbReference type="NCBI Taxonomy" id="2979115"/>
    <lineage>
        <taxon>Bacteria</taxon>
        <taxon>Pseudomonadati</taxon>
        <taxon>Verrucomicrobiota</taxon>
        <taxon>Verrucomicrobiia</taxon>
        <taxon>Verrucomicrobiales</taxon>
        <taxon>Verrucomicrobiaceae</taxon>
        <taxon>Oceaniferula</taxon>
    </lineage>
</organism>
<feature type="transmembrane region" description="Helical" evidence="1">
    <location>
        <begin position="86"/>
        <end position="103"/>
    </location>
</feature>